<dbReference type="AlphaFoldDB" id="A0A846RJH0"/>
<keyword evidence="4" id="KW-1185">Reference proteome</keyword>
<evidence type="ECO:0008006" key="5">
    <source>
        <dbReference type="Google" id="ProtNLM"/>
    </source>
</evidence>
<keyword evidence="2" id="KW-1133">Transmembrane helix</keyword>
<sequence length="252" mass="26821">MTNEQARREELMGAALAGELTEAERREFDRACAADPRLRREYQALQGVAERLDRSELVWTDQDLPPGLAGRVFAATTEKPERAGDGHGVPAARHATDGDHVPPPTSHRHRRRRVALMSTAAAASLLVVGALGGIAINNALQAPPGGPPGTLGAVEDVDFSRVQQGASFDASLVAHTWGTETVLEVDGLTVGDSYEVVLVSEDGRDLTSGTFFGSEQTVTCRMNAAVMREDVSALEIRRVTGEVVASSTLPDL</sequence>
<evidence type="ECO:0000256" key="1">
    <source>
        <dbReference type="SAM" id="MobiDB-lite"/>
    </source>
</evidence>
<gene>
    <name evidence="3" type="ORF">BJ994_000886</name>
</gene>
<evidence type="ECO:0000313" key="4">
    <source>
        <dbReference type="Proteomes" id="UP000547458"/>
    </source>
</evidence>
<comment type="caution">
    <text evidence="3">The sequence shown here is derived from an EMBL/GenBank/DDBJ whole genome shotgun (WGS) entry which is preliminary data.</text>
</comment>
<proteinExistence type="predicted"/>
<accession>A0A846RJH0</accession>
<organism evidence="3 4">
    <name type="scientific">Arthrobacter pigmenti</name>
    <dbReference type="NCBI Taxonomy" id="271432"/>
    <lineage>
        <taxon>Bacteria</taxon>
        <taxon>Bacillati</taxon>
        <taxon>Actinomycetota</taxon>
        <taxon>Actinomycetes</taxon>
        <taxon>Micrococcales</taxon>
        <taxon>Micrococcaceae</taxon>
        <taxon>Arthrobacter</taxon>
    </lineage>
</organism>
<keyword evidence="2" id="KW-0472">Membrane</keyword>
<dbReference type="Proteomes" id="UP000547458">
    <property type="component" value="Unassembled WGS sequence"/>
</dbReference>
<evidence type="ECO:0000256" key="2">
    <source>
        <dbReference type="SAM" id="Phobius"/>
    </source>
</evidence>
<feature type="region of interest" description="Disordered" evidence="1">
    <location>
        <begin position="77"/>
        <end position="109"/>
    </location>
</feature>
<feature type="transmembrane region" description="Helical" evidence="2">
    <location>
        <begin position="114"/>
        <end position="136"/>
    </location>
</feature>
<evidence type="ECO:0000313" key="3">
    <source>
        <dbReference type="EMBL" id="NJC21810.1"/>
    </source>
</evidence>
<dbReference type="EMBL" id="JAATJL010000001">
    <property type="protein sequence ID" value="NJC21810.1"/>
    <property type="molecule type" value="Genomic_DNA"/>
</dbReference>
<name>A0A846RJH0_9MICC</name>
<dbReference type="RefSeq" id="WP_167991872.1">
    <property type="nucleotide sequence ID" value="NZ_JAATJL010000001.1"/>
</dbReference>
<reference evidence="3 4" key="1">
    <citation type="submission" date="2020-03" db="EMBL/GenBank/DDBJ databases">
        <title>Sequencing the genomes of 1000 actinobacteria strains.</title>
        <authorList>
            <person name="Klenk H.-P."/>
        </authorList>
    </citation>
    <scope>NUCLEOTIDE SEQUENCE [LARGE SCALE GENOMIC DNA]</scope>
    <source>
        <strain evidence="3 4">DSM 16403</strain>
    </source>
</reference>
<protein>
    <recommendedName>
        <fullName evidence="5">Anti-sigma factor</fullName>
    </recommendedName>
</protein>
<keyword evidence="2" id="KW-0812">Transmembrane</keyword>